<organism evidence="2 3">
    <name type="scientific">Selenomonas ruminantium</name>
    <dbReference type="NCBI Taxonomy" id="971"/>
    <lineage>
        <taxon>Bacteria</taxon>
        <taxon>Bacillati</taxon>
        <taxon>Bacillota</taxon>
        <taxon>Negativicutes</taxon>
        <taxon>Selenomonadales</taxon>
        <taxon>Selenomonadaceae</taxon>
        <taxon>Selenomonas</taxon>
    </lineage>
</organism>
<accession>A0A1K1M646</accession>
<dbReference type="InterPro" id="IPR018579">
    <property type="entry name" value="Restrct_endonuc_II_LlaJI"/>
</dbReference>
<dbReference type="RefSeq" id="WP_072305460.1">
    <property type="nucleotide sequence ID" value="NZ_FPJA01000004.1"/>
</dbReference>
<dbReference type="GO" id="GO:0004519">
    <property type="term" value="F:endonuclease activity"/>
    <property type="evidence" value="ECO:0007669"/>
    <property type="project" value="UniProtKB-KW"/>
</dbReference>
<name>A0A1K1M646_SELRU</name>
<keyword evidence="3" id="KW-1185">Reference proteome</keyword>
<protein>
    <submittedName>
        <fullName evidence="2">LlaJI restriction endonuclease</fullName>
    </submittedName>
</protein>
<dbReference type="EMBL" id="FPJA01000004">
    <property type="protein sequence ID" value="SFW18553.1"/>
    <property type="molecule type" value="Genomic_DNA"/>
</dbReference>
<keyword evidence="2" id="KW-0255">Endonuclease</keyword>
<sequence length="479" mass="55426">MKSPFIREQKRYSFKEICLMLECDEDKATLLIRKLKEYGVMKMVKASANQKDMSDLADDDIEVTDVRDDTVGYYYVFTYVGVIMIMGYTIKCYPKYLLHTSDSKENRKELAQILKVLDKFDSKKQLIKMLSDNTNSASYNWLALTLFLLNDYFEYGVYSNTKEIVEINGTGEILWDRTVNETFPIVYNNRPYYTELQTRKKINDERDLFKRLHQIILTSASRGLYQAGLAELFDIATVYLSDKDLEELGEQEYLLYQIENELNVQFNTRKQMVLRALHVYISHIGQANDVDSIYMIGTNSFHIIWEKVCAFVLGNALDTKLYKLNTPKPIGLVNRKLNLQDVIEKPLWTITGQTASKTLIPDLIAISEEQFIIFDAKYYTPTLIKGKPPLSQPGIESIIKQYMYQLAYKKFIAKYGFISVKNCFLMPTESNKVISKGTVVMKMLEDIGLENIIVRFVPASLIYDLFLSGEQLDIDLLNL</sequence>
<dbReference type="Pfam" id="PF09563">
    <property type="entry name" value="RE_LlaJI"/>
    <property type="match status" value="1"/>
</dbReference>
<gene>
    <name evidence="2" type="ORF">SAMN02910323_0602</name>
</gene>
<keyword evidence="2" id="KW-0378">Hydrolase</keyword>
<evidence type="ECO:0000313" key="2">
    <source>
        <dbReference type="EMBL" id="SFW18553.1"/>
    </source>
</evidence>
<dbReference type="Proteomes" id="UP000182958">
    <property type="component" value="Unassembled WGS sequence"/>
</dbReference>
<feature type="transmembrane region" description="Helical" evidence="1">
    <location>
        <begin position="72"/>
        <end position="90"/>
    </location>
</feature>
<evidence type="ECO:0000256" key="1">
    <source>
        <dbReference type="SAM" id="Phobius"/>
    </source>
</evidence>
<proteinExistence type="predicted"/>
<dbReference type="AlphaFoldDB" id="A0A1K1M646"/>
<keyword evidence="1" id="KW-0812">Transmembrane</keyword>
<keyword evidence="2" id="KW-0540">Nuclease</keyword>
<evidence type="ECO:0000313" key="3">
    <source>
        <dbReference type="Proteomes" id="UP000182958"/>
    </source>
</evidence>
<reference evidence="3" key="1">
    <citation type="submission" date="2016-11" db="EMBL/GenBank/DDBJ databases">
        <authorList>
            <person name="Varghese N."/>
            <person name="Submissions S."/>
        </authorList>
    </citation>
    <scope>NUCLEOTIDE SEQUENCE [LARGE SCALE GENOMIC DNA]</scope>
    <source>
        <strain evidence="3">C3</strain>
    </source>
</reference>
<keyword evidence="1" id="KW-1133">Transmembrane helix</keyword>
<keyword evidence="1" id="KW-0472">Membrane</keyword>